<evidence type="ECO:0000313" key="2">
    <source>
        <dbReference type="Proteomes" id="UP000019681"/>
    </source>
</evidence>
<dbReference type="AlphaFoldDB" id="A0A017RUD6"/>
<reference evidence="1 2" key="1">
    <citation type="journal article" date="2014" name="Genome Announc.">
        <title>Draft Genome Sequence of Fervidicella metallireducens Strain AeBT, an Iron-Reducing Thermoanaerobe from the Great Artesian Basin.</title>
        <authorList>
            <person name="Patel B.K."/>
        </authorList>
    </citation>
    <scope>NUCLEOTIDE SEQUENCE [LARGE SCALE GENOMIC DNA]</scope>
    <source>
        <strain evidence="1 2">AeB</strain>
    </source>
</reference>
<evidence type="ECO:0000313" key="1">
    <source>
        <dbReference type="EMBL" id="EYE87495.1"/>
    </source>
</evidence>
<keyword evidence="2" id="KW-1185">Reference proteome</keyword>
<organism evidence="1 2">
    <name type="scientific">Fervidicella metallireducens AeB</name>
    <dbReference type="NCBI Taxonomy" id="1403537"/>
    <lineage>
        <taxon>Bacteria</taxon>
        <taxon>Bacillati</taxon>
        <taxon>Bacillota</taxon>
        <taxon>Clostridia</taxon>
        <taxon>Eubacteriales</taxon>
        <taxon>Clostridiaceae</taxon>
        <taxon>Fervidicella</taxon>
    </lineage>
</organism>
<protein>
    <submittedName>
        <fullName evidence="1">Uncharacterized protein</fullName>
    </submittedName>
</protein>
<proteinExistence type="predicted"/>
<dbReference type="STRING" id="1403537.Q428_13035"/>
<gene>
    <name evidence="1" type="ORF">Q428_13035</name>
</gene>
<name>A0A017RUD6_9CLOT</name>
<sequence>MTEEQFWHSTPKKLQALFNVYKRVNGIEEEEELDYIDNIIF</sequence>
<dbReference type="EMBL" id="AZQP01000053">
    <property type="protein sequence ID" value="EYE87495.1"/>
    <property type="molecule type" value="Genomic_DNA"/>
</dbReference>
<dbReference type="RefSeq" id="WP_278244916.1">
    <property type="nucleotide sequence ID" value="NZ_AZQP01000053.1"/>
</dbReference>
<comment type="caution">
    <text evidence="1">The sequence shown here is derived from an EMBL/GenBank/DDBJ whole genome shotgun (WGS) entry which is preliminary data.</text>
</comment>
<accession>A0A017RUD6</accession>
<dbReference type="Proteomes" id="UP000019681">
    <property type="component" value="Unassembled WGS sequence"/>
</dbReference>